<evidence type="ECO:0008006" key="3">
    <source>
        <dbReference type="Google" id="ProtNLM"/>
    </source>
</evidence>
<dbReference type="EMBL" id="WJQU01000002">
    <property type="protein sequence ID" value="KAJ6644149.1"/>
    <property type="molecule type" value="Genomic_DNA"/>
</dbReference>
<evidence type="ECO:0000313" key="1">
    <source>
        <dbReference type="EMBL" id="KAJ6644149.1"/>
    </source>
</evidence>
<reference evidence="1" key="1">
    <citation type="submission" date="2022-07" db="EMBL/GenBank/DDBJ databases">
        <authorList>
            <person name="Trinca V."/>
            <person name="Uliana J.V.C."/>
            <person name="Torres T.T."/>
            <person name="Ward R.J."/>
            <person name="Monesi N."/>
        </authorList>
    </citation>
    <scope>NUCLEOTIDE SEQUENCE</scope>
    <source>
        <strain evidence="1">HSMRA1968</strain>
        <tissue evidence="1">Whole embryos</tissue>
    </source>
</reference>
<evidence type="ECO:0000313" key="2">
    <source>
        <dbReference type="Proteomes" id="UP001151699"/>
    </source>
</evidence>
<dbReference type="Proteomes" id="UP001151699">
    <property type="component" value="Chromosome B"/>
</dbReference>
<keyword evidence="2" id="KW-1185">Reference proteome</keyword>
<accession>A0A9Q0N5X5</accession>
<sequence length="245" mass="28047">MVDAVTMRDVQAAISEKVRQMVANNILFKFLNDESLSATERLRRIAPPFSYFVLAFHDLQAHVLKYPDEEAETDHIKAAINAHCAEDSTHWPMFVTDLKTLRVDKETSYTSAIKHLWGKRTRRQRYSCYDLAMLAHDSSDPILRFANILSFEITGHAFFGECLELAERSEAETGKELLYFGRTHFLRETGGLHGQEDAENELLEMELSPEMRTKALEIAMKQLKIQDAQWGDIAMAAFANEKCEL</sequence>
<dbReference type="OrthoDB" id="73692at2759"/>
<proteinExistence type="predicted"/>
<organism evidence="1 2">
    <name type="scientific">Pseudolycoriella hygida</name>
    <dbReference type="NCBI Taxonomy" id="35572"/>
    <lineage>
        <taxon>Eukaryota</taxon>
        <taxon>Metazoa</taxon>
        <taxon>Ecdysozoa</taxon>
        <taxon>Arthropoda</taxon>
        <taxon>Hexapoda</taxon>
        <taxon>Insecta</taxon>
        <taxon>Pterygota</taxon>
        <taxon>Neoptera</taxon>
        <taxon>Endopterygota</taxon>
        <taxon>Diptera</taxon>
        <taxon>Nematocera</taxon>
        <taxon>Sciaroidea</taxon>
        <taxon>Sciaridae</taxon>
        <taxon>Pseudolycoriella</taxon>
    </lineage>
</organism>
<gene>
    <name evidence="1" type="ORF">Bhyg_09115</name>
</gene>
<protein>
    <recommendedName>
        <fullName evidence="3">Heme oxygenase</fullName>
    </recommendedName>
</protein>
<comment type="caution">
    <text evidence="1">The sequence shown here is derived from an EMBL/GenBank/DDBJ whole genome shotgun (WGS) entry which is preliminary data.</text>
</comment>
<dbReference type="InterPro" id="IPR016084">
    <property type="entry name" value="Haem_Oase-like_multi-hlx"/>
</dbReference>
<dbReference type="Gene3D" id="1.20.910.10">
    <property type="entry name" value="Heme oxygenase-like"/>
    <property type="match status" value="1"/>
</dbReference>
<name>A0A9Q0N5X5_9DIPT</name>
<dbReference type="AlphaFoldDB" id="A0A9Q0N5X5"/>